<dbReference type="EMBL" id="CP036349">
    <property type="protein sequence ID" value="QDV73159.1"/>
    <property type="molecule type" value="Genomic_DNA"/>
</dbReference>
<proteinExistence type="predicted"/>
<keyword evidence="4" id="KW-1185">Reference proteome</keyword>
<protein>
    <submittedName>
        <fullName evidence="3">Uncharacterized protein</fullName>
    </submittedName>
</protein>
<keyword evidence="2" id="KW-0812">Transmembrane</keyword>
<gene>
    <name evidence="3" type="ORF">Spa11_13520</name>
</gene>
<keyword evidence="2" id="KW-1133">Transmembrane helix</keyword>
<dbReference type="RefSeq" id="WP_145109662.1">
    <property type="nucleotide sequence ID" value="NZ_CP036349.1"/>
</dbReference>
<organism evidence="3 4">
    <name type="scientific">Botrimarina mediterranea</name>
    <dbReference type="NCBI Taxonomy" id="2528022"/>
    <lineage>
        <taxon>Bacteria</taxon>
        <taxon>Pseudomonadati</taxon>
        <taxon>Planctomycetota</taxon>
        <taxon>Planctomycetia</taxon>
        <taxon>Pirellulales</taxon>
        <taxon>Lacipirellulaceae</taxon>
        <taxon>Botrimarina</taxon>
    </lineage>
</organism>
<dbReference type="KEGG" id="bmei:Spa11_13520"/>
<evidence type="ECO:0000256" key="1">
    <source>
        <dbReference type="SAM" id="MobiDB-lite"/>
    </source>
</evidence>
<feature type="compositionally biased region" description="Basic and acidic residues" evidence="1">
    <location>
        <begin position="74"/>
        <end position="83"/>
    </location>
</feature>
<evidence type="ECO:0000313" key="4">
    <source>
        <dbReference type="Proteomes" id="UP000316426"/>
    </source>
</evidence>
<evidence type="ECO:0000313" key="3">
    <source>
        <dbReference type="EMBL" id="QDV73159.1"/>
    </source>
</evidence>
<evidence type="ECO:0000256" key="2">
    <source>
        <dbReference type="SAM" id="Phobius"/>
    </source>
</evidence>
<sequence>MARDSQHLARTAAPLVRLAQKKLGVVGLLGVLAAAFLYAAVIQPWVEKRFGVALPTLVEVDDSAATKPVPSEAPRIENREPRAPVDNSELSGVLTEVGRDTYLSPAGLRYTRGSEHGTRLAHVMSHTRDDPDRVGQHGVFDSGDPATVLRLIDEAYEKALAGEEVTSEREGDQVVYDIDMRRRIGYVGGQSGNRRGKPAARQIRLVVQGDRLITAFPRRP</sequence>
<dbReference type="Proteomes" id="UP000316426">
    <property type="component" value="Chromosome"/>
</dbReference>
<dbReference type="AlphaFoldDB" id="A0A518K5T8"/>
<keyword evidence="2" id="KW-0472">Membrane</keyword>
<feature type="region of interest" description="Disordered" evidence="1">
    <location>
        <begin position="64"/>
        <end position="86"/>
    </location>
</feature>
<name>A0A518K5T8_9BACT</name>
<feature type="transmembrane region" description="Helical" evidence="2">
    <location>
        <begin position="23"/>
        <end position="46"/>
    </location>
</feature>
<accession>A0A518K5T8</accession>
<reference evidence="3 4" key="1">
    <citation type="submission" date="2019-02" db="EMBL/GenBank/DDBJ databases">
        <title>Deep-cultivation of Planctomycetes and their phenomic and genomic characterization uncovers novel biology.</title>
        <authorList>
            <person name="Wiegand S."/>
            <person name="Jogler M."/>
            <person name="Boedeker C."/>
            <person name="Pinto D."/>
            <person name="Vollmers J."/>
            <person name="Rivas-Marin E."/>
            <person name="Kohn T."/>
            <person name="Peeters S.H."/>
            <person name="Heuer A."/>
            <person name="Rast P."/>
            <person name="Oberbeckmann S."/>
            <person name="Bunk B."/>
            <person name="Jeske O."/>
            <person name="Meyerdierks A."/>
            <person name="Storesund J.E."/>
            <person name="Kallscheuer N."/>
            <person name="Luecker S."/>
            <person name="Lage O.M."/>
            <person name="Pohl T."/>
            <person name="Merkel B.J."/>
            <person name="Hornburger P."/>
            <person name="Mueller R.-W."/>
            <person name="Bruemmer F."/>
            <person name="Labrenz M."/>
            <person name="Spormann A.M."/>
            <person name="Op den Camp H."/>
            <person name="Overmann J."/>
            <person name="Amann R."/>
            <person name="Jetten M.S.M."/>
            <person name="Mascher T."/>
            <person name="Medema M.H."/>
            <person name="Devos D.P."/>
            <person name="Kaster A.-K."/>
            <person name="Ovreas L."/>
            <person name="Rohde M."/>
            <person name="Galperin M.Y."/>
            <person name="Jogler C."/>
        </authorList>
    </citation>
    <scope>NUCLEOTIDE SEQUENCE [LARGE SCALE GENOMIC DNA]</scope>
    <source>
        <strain evidence="3 4">Spa11</strain>
    </source>
</reference>